<dbReference type="GO" id="GO:0046168">
    <property type="term" value="P:glycerol-3-phosphate catabolic process"/>
    <property type="evidence" value="ECO:0007669"/>
    <property type="project" value="InterPro"/>
</dbReference>
<feature type="binding site" evidence="13">
    <location>
        <position position="107"/>
    </location>
    <ligand>
        <name>sn-glycerol 3-phosphate</name>
        <dbReference type="ChEBI" id="CHEBI:57597"/>
    </ligand>
</feature>
<feature type="binding site" evidence="13">
    <location>
        <position position="280"/>
    </location>
    <ligand>
        <name>NADPH</name>
        <dbReference type="ChEBI" id="CHEBI:57783"/>
    </ligand>
</feature>
<comment type="catalytic activity">
    <reaction evidence="9">
        <text>sn-glycerol 3-phosphate + NADP(+) = dihydroxyacetone phosphate + NADPH + H(+)</text>
        <dbReference type="Rhea" id="RHEA:11096"/>
        <dbReference type="ChEBI" id="CHEBI:15378"/>
        <dbReference type="ChEBI" id="CHEBI:57597"/>
        <dbReference type="ChEBI" id="CHEBI:57642"/>
        <dbReference type="ChEBI" id="CHEBI:57783"/>
        <dbReference type="ChEBI" id="CHEBI:58349"/>
        <dbReference type="EC" id="1.1.1.94"/>
    </reaction>
    <physiologicalReaction direction="right-to-left" evidence="9">
        <dbReference type="Rhea" id="RHEA:11098"/>
    </physiologicalReaction>
</comment>
<feature type="binding site" evidence="16">
    <location>
        <position position="139"/>
    </location>
    <ligand>
        <name>NAD(+)</name>
        <dbReference type="ChEBI" id="CHEBI:57540"/>
    </ligand>
</feature>
<dbReference type="NCBIfam" id="NF000942">
    <property type="entry name" value="PRK00094.1-4"/>
    <property type="match status" value="1"/>
</dbReference>
<dbReference type="GO" id="GO:0051287">
    <property type="term" value="F:NAD binding"/>
    <property type="evidence" value="ECO:0007669"/>
    <property type="project" value="InterPro"/>
</dbReference>
<feature type="binding site" evidence="13">
    <location>
        <position position="254"/>
    </location>
    <ligand>
        <name>NADPH</name>
        <dbReference type="ChEBI" id="CHEBI:57783"/>
    </ligand>
</feature>
<evidence type="ECO:0000313" key="20">
    <source>
        <dbReference type="EMBL" id="MCR1898193.1"/>
    </source>
</evidence>
<feature type="binding site" evidence="13">
    <location>
        <position position="135"/>
    </location>
    <ligand>
        <name>sn-glycerol 3-phosphate</name>
        <dbReference type="ChEBI" id="CHEBI:57597"/>
    </ligand>
</feature>
<dbReference type="HAMAP" id="MF_00394">
    <property type="entry name" value="NAD_Glyc3P_dehydrog"/>
    <property type="match status" value="1"/>
</dbReference>
<evidence type="ECO:0000256" key="4">
    <source>
        <dbReference type="ARBA" id="ARBA00023002"/>
    </source>
</evidence>
<dbReference type="NCBIfam" id="NF000941">
    <property type="entry name" value="PRK00094.1-3"/>
    <property type="match status" value="1"/>
</dbReference>
<dbReference type="InterPro" id="IPR006109">
    <property type="entry name" value="G3P_DH_NAD-dep_C"/>
</dbReference>
<feature type="binding site" evidence="13">
    <location>
        <position position="137"/>
    </location>
    <ligand>
        <name>sn-glycerol 3-phosphate</name>
        <dbReference type="ChEBI" id="CHEBI:57597"/>
    </ligand>
</feature>
<evidence type="ECO:0000259" key="19">
    <source>
        <dbReference type="Pfam" id="PF07479"/>
    </source>
</evidence>
<comment type="function">
    <text evidence="13">Catalyzes the reduction of the glycolytic intermediate dihydroxyacetone phosphate (DHAP) to sn-glycerol 3-phosphate (G3P), the key precursor for phospholipid synthesis.</text>
</comment>
<dbReference type="InterPro" id="IPR011128">
    <property type="entry name" value="G3P_DH_NAD-dep_N"/>
</dbReference>
<evidence type="ECO:0000256" key="3">
    <source>
        <dbReference type="ARBA" id="ARBA00022857"/>
    </source>
</evidence>
<dbReference type="PRINTS" id="PR00077">
    <property type="entry name" value="GPDHDRGNASE"/>
</dbReference>
<feature type="binding site" evidence="13">
    <location>
        <position position="33"/>
    </location>
    <ligand>
        <name>NADPH</name>
        <dbReference type="ChEBI" id="CHEBI:57783"/>
    </ligand>
</feature>
<feature type="binding site" evidence="13">
    <location>
        <position position="13"/>
    </location>
    <ligand>
        <name>NADPH</name>
        <dbReference type="ChEBI" id="CHEBI:57783"/>
    </ligand>
</feature>
<keyword evidence="8 13" id="KW-1208">Phospholipid metabolism</keyword>
<feature type="binding site" evidence="13">
    <location>
        <position position="107"/>
    </location>
    <ligand>
        <name>NADPH</name>
        <dbReference type="ChEBI" id="CHEBI:57783"/>
    </ligand>
</feature>
<evidence type="ECO:0000256" key="6">
    <source>
        <dbReference type="ARBA" id="ARBA00023098"/>
    </source>
</evidence>
<keyword evidence="5 13" id="KW-0520">NAD</keyword>
<comment type="subcellular location">
    <subcellularLocation>
        <location evidence="13">Cytoplasm</location>
    </subcellularLocation>
</comment>
<feature type="binding site" evidence="13">
    <location>
        <position position="50"/>
    </location>
    <ligand>
        <name>NADPH</name>
        <dbReference type="ChEBI" id="CHEBI:57783"/>
    </ligand>
</feature>
<dbReference type="AlphaFoldDB" id="A0AAE3HGJ4"/>
<dbReference type="GO" id="GO:0047952">
    <property type="term" value="F:glycerol-3-phosphate dehydrogenase [NAD(P)+] activity"/>
    <property type="evidence" value="ECO:0007669"/>
    <property type="project" value="UniProtKB-UniRule"/>
</dbReference>
<sequence>MKETISIIGAGSWGTALGILLAKNGHNIYLWHRDEQLVHEMHDKRENSRYLPGIKFPENIAVCEQLQYCIEHSNIIVLAVASHGIREICKKISPFLTETHILVNVAKGIEKDTLLRMSEVIAQEIPNNDLITLSGPSHAEEVARDIPTTVVVAGVNRKKTEYIQELFMSTTFRVYTNPDVIGVELGGALKNVIALGAGISDGLGYGDNTKSALMTRGIVEISRLGIAMGANMSTFAGLSGIGDLIVTCTSMHSRNRRAGIQLGQGNSLEEVLNNIGMVVEGVKTTRAAYNLSQKLGIEMPITSEIHDVLYNNGNVKDSVMKLMLRNKTHEVEEVAHNTSW</sequence>
<comment type="caution">
    <text evidence="20">The sequence shown here is derived from an EMBL/GenBank/DDBJ whole genome shotgun (WGS) entry which is preliminary data.</text>
</comment>
<feature type="binding site" evidence="16">
    <location>
        <begin position="9"/>
        <end position="14"/>
    </location>
    <ligand>
        <name>NAD(+)</name>
        <dbReference type="ChEBI" id="CHEBI:57540"/>
    </ligand>
</feature>
<protein>
    <recommendedName>
        <fullName evidence="11 13">Glycerol-3-phosphate dehydrogenase [NAD(P)+]</fullName>
        <ecNumber evidence="10 13">1.1.1.94</ecNumber>
    </recommendedName>
    <alternativeName>
        <fullName evidence="13">NAD(P)(+)-dependent glycerol-3-phosphate dehydrogenase</fullName>
    </alternativeName>
    <alternativeName>
        <fullName evidence="12 13">NAD(P)H-dependent dihydroxyacetone-phosphate reductase</fullName>
    </alternativeName>
</protein>
<dbReference type="GO" id="GO:0005829">
    <property type="term" value="C:cytosol"/>
    <property type="evidence" value="ECO:0007669"/>
    <property type="project" value="TreeGrafter"/>
</dbReference>
<feature type="binding site" evidence="13">
    <location>
        <position position="190"/>
    </location>
    <ligand>
        <name>sn-glycerol 3-phosphate</name>
        <dbReference type="ChEBI" id="CHEBI:57597"/>
    </ligand>
</feature>
<dbReference type="GO" id="GO:0005975">
    <property type="term" value="P:carbohydrate metabolic process"/>
    <property type="evidence" value="ECO:0007669"/>
    <property type="project" value="InterPro"/>
</dbReference>
<dbReference type="Pfam" id="PF01210">
    <property type="entry name" value="NAD_Gly3P_dh_N"/>
    <property type="match status" value="1"/>
</dbReference>
<dbReference type="Proteomes" id="UP001205748">
    <property type="component" value="Unassembled WGS sequence"/>
</dbReference>
<dbReference type="PIRSF" id="PIRSF000114">
    <property type="entry name" value="Glycerol-3-P_dh"/>
    <property type="match status" value="1"/>
</dbReference>
<feature type="binding site" evidence="15">
    <location>
        <begin position="254"/>
        <end position="255"/>
    </location>
    <ligand>
        <name>substrate</name>
    </ligand>
</feature>
<feature type="binding site" evidence="13">
    <location>
        <position position="139"/>
    </location>
    <ligand>
        <name>NADPH</name>
        <dbReference type="ChEBI" id="CHEBI:57783"/>
    </ligand>
</feature>
<dbReference type="PANTHER" id="PTHR11728">
    <property type="entry name" value="GLYCEROL-3-PHOSPHATE DEHYDROGENASE"/>
    <property type="match status" value="1"/>
</dbReference>
<feature type="binding site" evidence="13">
    <location>
        <position position="254"/>
    </location>
    <ligand>
        <name>sn-glycerol 3-phosphate</name>
        <dbReference type="ChEBI" id="CHEBI:57597"/>
    </ligand>
</feature>
<dbReference type="GO" id="GO:0008654">
    <property type="term" value="P:phospholipid biosynthetic process"/>
    <property type="evidence" value="ECO:0007669"/>
    <property type="project" value="UniProtKB-KW"/>
</dbReference>
<evidence type="ECO:0000256" key="17">
    <source>
        <dbReference type="RuleBase" id="RU000437"/>
    </source>
</evidence>
<evidence type="ECO:0000256" key="5">
    <source>
        <dbReference type="ARBA" id="ARBA00023027"/>
    </source>
</evidence>
<feature type="binding site" evidence="13">
    <location>
        <position position="12"/>
    </location>
    <ligand>
        <name>NADPH</name>
        <dbReference type="ChEBI" id="CHEBI:57783"/>
    </ligand>
</feature>
<evidence type="ECO:0000256" key="14">
    <source>
        <dbReference type="PIRSR" id="PIRSR000114-1"/>
    </source>
</evidence>
<evidence type="ECO:0000256" key="13">
    <source>
        <dbReference type="HAMAP-Rule" id="MF_00394"/>
    </source>
</evidence>
<feature type="binding site" evidence="13">
    <location>
        <position position="255"/>
    </location>
    <ligand>
        <name>sn-glycerol 3-phosphate</name>
        <dbReference type="ChEBI" id="CHEBI:57597"/>
    </ligand>
</feature>
<keyword evidence="21" id="KW-1185">Reference proteome</keyword>
<comment type="catalytic activity">
    <reaction evidence="13">
        <text>sn-glycerol 3-phosphate + NAD(+) = dihydroxyacetone phosphate + NADH + H(+)</text>
        <dbReference type="Rhea" id="RHEA:11092"/>
        <dbReference type="ChEBI" id="CHEBI:15378"/>
        <dbReference type="ChEBI" id="CHEBI:57540"/>
        <dbReference type="ChEBI" id="CHEBI:57597"/>
        <dbReference type="ChEBI" id="CHEBI:57642"/>
        <dbReference type="ChEBI" id="CHEBI:57945"/>
        <dbReference type="EC" id="1.1.1.94"/>
    </reaction>
</comment>
<evidence type="ECO:0000256" key="11">
    <source>
        <dbReference type="ARBA" id="ARBA00069372"/>
    </source>
</evidence>
<comment type="pathway">
    <text evidence="13">Membrane lipid metabolism; glycerophospholipid metabolism.</text>
</comment>
<evidence type="ECO:0000256" key="12">
    <source>
        <dbReference type="ARBA" id="ARBA00080511"/>
    </source>
</evidence>
<dbReference type="Gene3D" id="3.40.50.720">
    <property type="entry name" value="NAD(P)-binding Rossmann-like Domain"/>
    <property type="match status" value="1"/>
</dbReference>
<keyword evidence="6 13" id="KW-0443">Lipid metabolism</keyword>
<evidence type="ECO:0000256" key="16">
    <source>
        <dbReference type="PIRSR" id="PIRSR000114-3"/>
    </source>
</evidence>
<keyword evidence="7 13" id="KW-0594">Phospholipid biosynthesis</keyword>
<keyword evidence="13" id="KW-0547">Nucleotide-binding</keyword>
<feature type="binding site" evidence="13">
    <location>
        <position position="243"/>
    </location>
    <ligand>
        <name>sn-glycerol 3-phosphate</name>
        <dbReference type="ChEBI" id="CHEBI:57597"/>
    </ligand>
</feature>
<dbReference type="FunFam" id="3.40.50.720:FF:000019">
    <property type="entry name" value="Glycerol-3-phosphate dehydrogenase [NAD(P)+]"/>
    <property type="match status" value="1"/>
</dbReference>
<keyword evidence="4 13" id="KW-0560">Oxidoreductase</keyword>
<dbReference type="FunFam" id="1.10.1040.10:FF:000001">
    <property type="entry name" value="Glycerol-3-phosphate dehydrogenase [NAD(P)+]"/>
    <property type="match status" value="1"/>
</dbReference>
<dbReference type="EC" id="1.1.1.94" evidence="10 13"/>
<name>A0AAE3HGJ4_9FIRM</name>
<organism evidence="20 21">
    <name type="scientific">Irregularibacter muris</name>
    <dbReference type="NCBI Taxonomy" id="1796619"/>
    <lineage>
        <taxon>Bacteria</taxon>
        <taxon>Bacillati</taxon>
        <taxon>Bacillota</taxon>
        <taxon>Clostridia</taxon>
        <taxon>Eubacteriales</taxon>
        <taxon>Eubacteriaceae</taxon>
        <taxon>Irregularibacter</taxon>
    </lineage>
</organism>
<feature type="binding site" evidence="16">
    <location>
        <position position="254"/>
    </location>
    <ligand>
        <name>NAD(+)</name>
        <dbReference type="ChEBI" id="CHEBI:57540"/>
    </ligand>
</feature>
<evidence type="ECO:0000256" key="1">
    <source>
        <dbReference type="ARBA" id="ARBA00011009"/>
    </source>
</evidence>
<feature type="domain" description="Glycerol-3-phosphate dehydrogenase NAD-dependent C-terminal" evidence="19">
    <location>
        <begin position="179"/>
        <end position="319"/>
    </location>
</feature>
<feature type="binding site" evidence="15">
    <location>
        <position position="107"/>
    </location>
    <ligand>
        <name>substrate</name>
    </ligand>
</feature>
<keyword evidence="2 13" id="KW-0444">Lipid biosynthesis</keyword>
<evidence type="ECO:0000256" key="2">
    <source>
        <dbReference type="ARBA" id="ARBA00022516"/>
    </source>
</evidence>
<dbReference type="NCBIfam" id="NF000940">
    <property type="entry name" value="PRK00094.1-2"/>
    <property type="match status" value="1"/>
</dbReference>
<feature type="binding site" evidence="13">
    <location>
        <position position="253"/>
    </location>
    <ligand>
        <name>sn-glycerol 3-phosphate</name>
        <dbReference type="ChEBI" id="CHEBI:57597"/>
    </ligand>
</feature>
<evidence type="ECO:0000256" key="15">
    <source>
        <dbReference type="PIRSR" id="PIRSR000114-2"/>
    </source>
</evidence>
<feature type="binding site" evidence="13">
    <location>
        <position position="278"/>
    </location>
    <ligand>
        <name>NADPH</name>
        <dbReference type="ChEBI" id="CHEBI:57783"/>
    </ligand>
</feature>
<accession>A0AAE3HGJ4</accession>
<dbReference type="PROSITE" id="PS00957">
    <property type="entry name" value="NAD_G3PDH"/>
    <property type="match status" value="1"/>
</dbReference>
<dbReference type="Pfam" id="PF07479">
    <property type="entry name" value="NAD_Gly3P_dh_C"/>
    <property type="match status" value="1"/>
</dbReference>
<dbReference type="RefSeq" id="WP_257529698.1">
    <property type="nucleotide sequence ID" value="NZ_JANKAS010000002.1"/>
</dbReference>
<dbReference type="GO" id="GO:0006650">
    <property type="term" value="P:glycerophospholipid metabolic process"/>
    <property type="evidence" value="ECO:0007669"/>
    <property type="project" value="UniProtKB-UniRule"/>
</dbReference>
<dbReference type="SUPFAM" id="SSF51735">
    <property type="entry name" value="NAD(P)-binding Rossmann-fold domains"/>
    <property type="match status" value="1"/>
</dbReference>
<evidence type="ECO:0000256" key="8">
    <source>
        <dbReference type="ARBA" id="ARBA00023264"/>
    </source>
</evidence>
<gene>
    <name evidence="13" type="primary">gpsA</name>
    <name evidence="20" type="ORF">NSA47_04220</name>
</gene>
<keyword evidence="13" id="KW-0963">Cytoplasm</keyword>
<evidence type="ECO:0000256" key="9">
    <source>
        <dbReference type="ARBA" id="ARBA00052716"/>
    </source>
</evidence>
<evidence type="ECO:0000259" key="18">
    <source>
        <dbReference type="Pfam" id="PF01210"/>
    </source>
</evidence>
<dbReference type="SUPFAM" id="SSF48179">
    <property type="entry name" value="6-phosphogluconate dehydrogenase C-terminal domain-like"/>
    <property type="match status" value="1"/>
</dbReference>
<proteinExistence type="inferred from homology"/>
<evidence type="ECO:0000313" key="21">
    <source>
        <dbReference type="Proteomes" id="UP001205748"/>
    </source>
</evidence>
<dbReference type="InterPro" id="IPR036291">
    <property type="entry name" value="NAD(P)-bd_dom_sf"/>
</dbReference>
<dbReference type="GO" id="GO:0046167">
    <property type="term" value="P:glycerol-3-phosphate biosynthetic process"/>
    <property type="evidence" value="ECO:0007669"/>
    <property type="project" value="UniProtKB-UniRule"/>
</dbReference>
<evidence type="ECO:0000256" key="10">
    <source>
        <dbReference type="ARBA" id="ARBA00066687"/>
    </source>
</evidence>
<reference evidence="20" key="1">
    <citation type="submission" date="2022-07" db="EMBL/GenBank/DDBJ databases">
        <title>Enhanced cultured diversity of the mouse gut microbiota enables custom-made synthetic communities.</title>
        <authorList>
            <person name="Afrizal A."/>
        </authorList>
    </citation>
    <scope>NUCLEOTIDE SEQUENCE</scope>
    <source>
        <strain evidence="20">DSM 28593</strain>
    </source>
</reference>
<keyword evidence="3 13" id="KW-0521">NADP</keyword>
<feature type="domain" description="Glycerol-3-phosphate dehydrogenase NAD-dependent N-terminal" evidence="18">
    <location>
        <begin position="5"/>
        <end position="157"/>
    </location>
</feature>
<dbReference type="EMBL" id="JANKAS010000002">
    <property type="protein sequence ID" value="MCR1898193.1"/>
    <property type="molecule type" value="Genomic_DNA"/>
</dbReference>
<dbReference type="PANTHER" id="PTHR11728:SF1">
    <property type="entry name" value="GLYCEROL-3-PHOSPHATE DEHYDROGENASE [NAD(+)] 2, CHLOROPLASTIC"/>
    <property type="match status" value="1"/>
</dbReference>
<dbReference type="InterPro" id="IPR006168">
    <property type="entry name" value="G3P_DH_NAD-dep"/>
</dbReference>
<dbReference type="InterPro" id="IPR013328">
    <property type="entry name" value="6PGD_dom2"/>
</dbReference>
<dbReference type="InterPro" id="IPR008927">
    <property type="entry name" value="6-PGluconate_DH-like_C_sf"/>
</dbReference>
<evidence type="ECO:0000256" key="7">
    <source>
        <dbReference type="ARBA" id="ARBA00023209"/>
    </source>
</evidence>
<comment type="caution">
    <text evidence="13">Lacks conserved residue(s) required for the propagation of feature annotation.</text>
</comment>
<dbReference type="Gene3D" id="1.10.1040.10">
    <property type="entry name" value="N-(1-d-carboxylethyl)-l-norvaline Dehydrogenase, domain 2"/>
    <property type="match status" value="1"/>
</dbReference>
<comment type="similarity">
    <text evidence="1 13 17">Belongs to the NAD-dependent glycerol-3-phosphate dehydrogenase family.</text>
</comment>
<feature type="active site" description="Proton acceptor" evidence="13 14">
    <location>
        <position position="190"/>
    </location>
</feature>